<protein>
    <recommendedName>
        <fullName evidence="3">mRNA interferase</fullName>
        <ecNumber evidence="3">3.1.-.-</ecNumber>
    </recommendedName>
</protein>
<evidence type="ECO:0000313" key="4">
    <source>
        <dbReference type="EMBL" id="RUS98259.1"/>
    </source>
</evidence>
<evidence type="ECO:0000256" key="3">
    <source>
        <dbReference type="PIRNR" id="PIRNR033490"/>
    </source>
</evidence>
<keyword evidence="3" id="KW-0255">Endonuclease</keyword>
<dbReference type="SUPFAM" id="SSF50118">
    <property type="entry name" value="Cell growth inhibitor/plasmid maintenance toxic component"/>
    <property type="match status" value="1"/>
</dbReference>
<comment type="function">
    <text evidence="3">Toxic component of a type II toxin-antitoxin (TA) system.</text>
</comment>
<dbReference type="GO" id="GO:0016787">
    <property type="term" value="F:hydrolase activity"/>
    <property type="evidence" value="ECO:0007669"/>
    <property type="project" value="UniProtKB-KW"/>
</dbReference>
<keyword evidence="3" id="KW-0540">Nuclease</keyword>
<dbReference type="PIRSF" id="PIRSF033490">
    <property type="entry name" value="MazF"/>
    <property type="match status" value="1"/>
</dbReference>
<dbReference type="GO" id="GO:0006402">
    <property type="term" value="P:mRNA catabolic process"/>
    <property type="evidence" value="ECO:0007669"/>
    <property type="project" value="TreeGrafter"/>
</dbReference>
<name>A0A3S1C8A3_ANAVA</name>
<dbReference type="EMBL" id="RSCM01000003">
    <property type="protein sequence ID" value="RUS98259.1"/>
    <property type="molecule type" value="Genomic_DNA"/>
</dbReference>
<proteinExistence type="inferred from homology"/>
<organism evidence="4 5">
    <name type="scientific">Trichormus variabilis SAG 1403-4b</name>
    <dbReference type="NCBI Taxonomy" id="447716"/>
    <lineage>
        <taxon>Bacteria</taxon>
        <taxon>Bacillati</taxon>
        <taxon>Cyanobacteriota</taxon>
        <taxon>Cyanophyceae</taxon>
        <taxon>Nostocales</taxon>
        <taxon>Nostocaceae</taxon>
        <taxon>Trichormus</taxon>
    </lineage>
</organism>
<evidence type="ECO:0000256" key="2">
    <source>
        <dbReference type="ARBA" id="ARBA00022649"/>
    </source>
</evidence>
<dbReference type="GO" id="GO:0003677">
    <property type="term" value="F:DNA binding"/>
    <property type="evidence" value="ECO:0007669"/>
    <property type="project" value="InterPro"/>
</dbReference>
<comment type="caution">
    <text evidence="4">The sequence shown here is derived from an EMBL/GenBank/DDBJ whole genome shotgun (WGS) entry which is preliminary data.</text>
</comment>
<dbReference type="PANTHER" id="PTHR33988:SF1">
    <property type="entry name" value="ENDORIBONUCLEASE MAZF7-RELATED"/>
    <property type="match status" value="1"/>
</dbReference>
<dbReference type="GO" id="GO:0016075">
    <property type="term" value="P:rRNA catabolic process"/>
    <property type="evidence" value="ECO:0007669"/>
    <property type="project" value="TreeGrafter"/>
</dbReference>
<keyword evidence="2" id="KW-1277">Toxin-antitoxin system</keyword>
<dbReference type="EC" id="3.1.-.-" evidence="3"/>
<keyword evidence="5" id="KW-1185">Reference proteome</keyword>
<dbReference type="Proteomes" id="UP000276103">
    <property type="component" value="Unassembled WGS sequence"/>
</dbReference>
<sequence>MRRGEIWLYNADPTVGDEISKTRPCIIVNNDDIGTLRLKVIVPITGWNEVFAQVPWMIRIEPTAENNLSKLSTADTFQIRSVSQQRLIKQVGTVSEEIMKEISNALAIVLNIK</sequence>
<keyword evidence="3" id="KW-0378">Hydrolase</keyword>
<dbReference type="InterPro" id="IPR003477">
    <property type="entry name" value="PemK-like"/>
</dbReference>
<accession>A0A3S1C8A3</accession>
<reference evidence="4 5" key="1">
    <citation type="journal article" date="2019" name="Genome Biol. Evol.">
        <title>Day and night: Metabolic profiles and evolutionary relationships of six axenic non-marine cyanobacteria.</title>
        <authorList>
            <person name="Will S.E."/>
            <person name="Henke P."/>
            <person name="Boedeker C."/>
            <person name="Huang S."/>
            <person name="Brinkmann H."/>
            <person name="Rohde M."/>
            <person name="Jarek M."/>
            <person name="Friedl T."/>
            <person name="Seufert S."/>
            <person name="Schumacher M."/>
            <person name="Overmann J."/>
            <person name="Neumann-Schaal M."/>
            <person name="Petersen J."/>
        </authorList>
    </citation>
    <scope>NUCLEOTIDE SEQUENCE [LARGE SCALE GENOMIC DNA]</scope>
    <source>
        <strain evidence="4 5">SAG 1403-4b</strain>
    </source>
</reference>
<dbReference type="GO" id="GO:0004521">
    <property type="term" value="F:RNA endonuclease activity"/>
    <property type="evidence" value="ECO:0007669"/>
    <property type="project" value="TreeGrafter"/>
</dbReference>
<dbReference type="Gene3D" id="2.30.30.110">
    <property type="match status" value="1"/>
</dbReference>
<gene>
    <name evidence="4" type="primary">mazF9</name>
    <name evidence="4" type="ORF">DSM107003_13470</name>
</gene>
<comment type="similarity">
    <text evidence="1 3">Belongs to the PemK/MazF family.</text>
</comment>
<dbReference type="Pfam" id="PF02452">
    <property type="entry name" value="PemK_toxin"/>
    <property type="match status" value="1"/>
</dbReference>
<dbReference type="AlphaFoldDB" id="A0A3S1C8A3"/>
<dbReference type="InterPro" id="IPR011067">
    <property type="entry name" value="Plasmid_toxin/cell-grow_inhib"/>
</dbReference>
<evidence type="ECO:0000256" key="1">
    <source>
        <dbReference type="ARBA" id="ARBA00007521"/>
    </source>
</evidence>
<dbReference type="PANTHER" id="PTHR33988">
    <property type="entry name" value="ENDORIBONUCLEASE MAZF-RELATED"/>
    <property type="match status" value="1"/>
</dbReference>
<dbReference type="OrthoDB" id="9793906at2"/>
<evidence type="ECO:0000313" key="5">
    <source>
        <dbReference type="Proteomes" id="UP000276103"/>
    </source>
</evidence>